<sequence>MEENIKLIVEELENAPFNKKYNVSSFTSLNEPALSALFHAVLSEIDPNKYGDECRNDPSFVQSQLHVPRVMELLQVLQYWTGGTTTEHPDMTHEALLIPVKETVWDIMGWLLLRKEKLKERAYLAQFLVKVKVPEEMLMDVRMANCYEQYERQMELFKETHKKLKDMQQKMIQKPVDELKKDTERIDHDIECLSRKVETAKNKFKDYPHHAECLLQASLIRKERKIKMGLRIQINEDKNRLADLENKEEILSFQLNDLIDFNEDRDPETAMNRLEQDSEILKHIVEEKLPRQILLAKRRVMALRVTEYNPPTSTLDLQFLKDRLQESSKQMLKAINDSSTSASPSHAVPMLNYARDQFIKSHEKKMALVQSLQLMRGDYSDTLKLLEERREKLGTACSSFGGGDDDAGRRRVLRPEGFKSYVHSMRTKTSRYKEMRSELQSLQAELGNLSVTKYILEGELKYSEDDLRAIEEQLGITPTTGLQSVQSQLEHISETKSQMDKRKLDGIHSMANMAKNVNSQLTDSGKRWRLILTEVNDARDATIRVKKNFEAARATKEAQVGPLLREIADLEKMNAVAEETLVREEMILVKMLSELPLLKTELSRATSDTDLYYARNNIDRLRRKVIEAERIKQDLDQELNQLDEKQEYDSTQKEMWSNLSKFLNVKVSVLKEKREERLHLSDVSNLSGRQYFEAQDLYATGSGTR</sequence>
<evidence type="ECO:0000256" key="5">
    <source>
        <dbReference type="ARBA" id="ARBA00023273"/>
    </source>
</evidence>
<keyword evidence="10" id="KW-1185">Reference proteome</keyword>
<comment type="caution">
    <text evidence="9">The sequence shown here is derived from an EMBL/GenBank/DDBJ whole genome shotgun (WGS) entry which is preliminary data.</text>
</comment>
<dbReference type="InterPro" id="IPR043016">
    <property type="entry name" value="IFT81_N_sf"/>
</dbReference>
<dbReference type="Proteomes" id="UP000198287">
    <property type="component" value="Unassembled WGS sequence"/>
</dbReference>
<proteinExistence type="inferred from homology"/>
<dbReference type="GO" id="GO:0042073">
    <property type="term" value="P:intraciliary transport"/>
    <property type="evidence" value="ECO:0007669"/>
    <property type="project" value="InterPro"/>
</dbReference>
<dbReference type="Gene3D" id="1.10.418.70">
    <property type="entry name" value="Intraflagellar transport protein 81, N-terminal domain"/>
    <property type="match status" value="1"/>
</dbReference>
<dbReference type="PANTHER" id="PTHR15614:SF2">
    <property type="entry name" value="INTRAFLAGELLAR TRANSPORT PROTEIN 81 HOMOLOG"/>
    <property type="match status" value="1"/>
</dbReference>
<name>A0A226EUN3_FOLCA</name>
<feature type="domain" description="IFT81 calponin homology" evidence="8">
    <location>
        <begin position="3"/>
        <end position="131"/>
    </location>
</feature>
<evidence type="ECO:0000256" key="7">
    <source>
        <dbReference type="SAM" id="Coils"/>
    </source>
</evidence>
<evidence type="ECO:0000256" key="4">
    <source>
        <dbReference type="ARBA" id="ARBA00023069"/>
    </source>
</evidence>
<evidence type="ECO:0000256" key="1">
    <source>
        <dbReference type="ARBA" id="ARBA00004138"/>
    </source>
</evidence>
<dbReference type="Pfam" id="PF18383">
    <property type="entry name" value="IFT81_CH"/>
    <property type="match status" value="1"/>
</dbReference>
<evidence type="ECO:0000256" key="2">
    <source>
        <dbReference type="ARBA" id="ARBA00022794"/>
    </source>
</evidence>
<dbReference type="STRING" id="158441.A0A226EUN3"/>
<organism evidence="9 10">
    <name type="scientific">Folsomia candida</name>
    <name type="common">Springtail</name>
    <dbReference type="NCBI Taxonomy" id="158441"/>
    <lineage>
        <taxon>Eukaryota</taxon>
        <taxon>Metazoa</taxon>
        <taxon>Ecdysozoa</taxon>
        <taxon>Arthropoda</taxon>
        <taxon>Hexapoda</taxon>
        <taxon>Collembola</taxon>
        <taxon>Entomobryomorpha</taxon>
        <taxon>Isotomoidea</taxon>
        <taxon>Isotomidae</taxon>
        <taxon>Proisotominae</taxon>
        <taxon>Folsomia</taxon>
    </lineage>
</organism>
<evidence type="ECO:0000259" key="8">
    <source>
        <dbReference type="Pfam" id="PF18383"/>
    </source>
</evidence>
<evidence type="ECO:0000256" key="6">
    <source>
        <dbReference type="ARBA" id="ARBA00043983"/>
    </source>
</evidence>
<comment type="similarity">
    <text evidence="6">Belongs to the IFT81 family.</text>
</comment>
<keyword evidence="2" id="KW-0970">Cilium biogenesis/degradation</keyword>
<accession>A0A226EUN3</accession>
<keyword evidence="3 7" id="KW-0175">Coiled coil</keyword>
<keyword evidence="9" id="KW-0282">Flagellum</keyword>
<protein>
    <submittedName>
        <fullName evidence="9">Intraflagellar transport protein 81</fullName>
    </submittedName>
</protein>
<dbReference type="PANTHER" id="PTHR15614">
    <property type="entry name" value="INTRAFLAGELLAR TRANSPORT PROTEIN 81 HOMOLOG"/>
    <property type="match status" value="1"/>
</dbReference>
<dbReference type="OrthoDB" id="276029at2759"/>
<evidence type="ECO:0000313" key="9">
    <source>
        <dbReference type="EMBL" id="OXA61229.1"/>
    </source>
</evidence>
<dbReference type="EMBL" id="LNIX01000001">
    <property type="protein sequence ID" value="OXA61229.1"/>
    <property type="molecule type" value="Genomic_DNA"/>
</dbReference>
<keyword evidence="4" id="KW-0969">Cilium</keyword>
<comment type="subcellular location">
    <subcellularLocation>
        <location evidence="1">Cell projection</location>
        <location evidence="1">Cilium</location>
    </subcellularLocation>
</comment>
<dbReference type="GO" id="GO:0030992">
    <property type="term" value="C:intraciliary transport particle B"/>
    <property type="evidence" value="ECO:0007669"/>
    <property type="project" value="InterPro"/>
</dbReference>
<dbReference type="AlphaFoldDB" id="A0A226EUN3"/>
<feature type="coiled-coil region" evidence="7">
    <location>
        <begin position="425"/>
        <end position="452"/>
    </location>
</feature>
<reference evidence="9 10" key="1">
    <citation type="submission" date="2015-12" db="EMBL/GenBank/DDBJ databases">
        <title>The genome of Folsomia candida.</title>
        <authorList>
            <person name="Faddeeva A."/>
            <person name="Derks M.F."/>
            <person name="Anvar Y."/>
            <person name="Smit S."/>
            <person name="Van Straalen N."/>
            <person name="Roelofs D."/>
        </authorList>
    </citation>
    <scope>NUCLEOTIDE SEQUENCE [LARGE SCALE GENOMIC DNA]</scope>
    <source>
        <strain evidence="9 10">VU population</strain>
        <tissue evidence="9">Whole body</tissue>
    </source>
</reference>
<keyword evidence="5" id="KW-0966">Cell projection</keyword>
<evidence type="ECO:0000313" key="10">
    <source>
        <dbReference type="Proteomes" id="UP000198287"/>
    </source>
</evidence>
<feature type="coiled-coil region" evidence="7">
    <location>
        <begin position="147"/>
        <end position="196"/>
    </location>
</feature>
<dbReference type="OMA" id="MANCYEQ"/>
<feature type="coiled-coil region" evidence="7">
    <location>
        <begin position="618"/>
        <end position="648"/>
    </location>
</feature>
<evidence type="ECO:0000256" key="3">
    <source>
        <dbReference type="ARBA" id="ARBA00023054"/>
    </source>
</evidence>
<dbReference type="InterPro" id="IPR029600">
    <property type="entry name" value="IFT81"/>
</dbReference>
<dbReference type="InterPro" id="IPR041146">
    <property type="entry name" value="IFT81_CH"/>
</dbReference>
<dbReference type="GO" id="GO:0060271">
    <property type="term" value="P:cilium assembly"/>
    <property type="evidence" value="ECO:0007669"/>
    <property type="project" value="InterPro"/>
</dbReference>
<dbReference type="GO" id="GO:0036064">
    <property type="term" value="C:ciliary basal body"/>
    <property type="evidence" value="ECO:0007669"/>
    <property type="project" value="TreeGrafter"/>
</dbReference>
<gene>
    <name evidence="9" type="ORF">Fcan01_03487</name>
</gene>
<dbReference type="GO" id="GO:0015631">
    <property type="term" value="F:tubulin binding"/>
    <property type="evidence" value="ECO:0007669"/>
    <property type="project" value="InterPro"/>
</dbReference>